<evidence type="ECO:0000256" key="2">
    <source>
        <dbReference type="SAM" id="SignalP"/>
    </source>
</evidence>
<feature type="compositionally biased region" description="Basic and acidic residues" evidence="1">
    <location>
        <begin position="290"/>
        <end position="300"/>
    </location>
</feature>
<dbReference type="VEuPathDB" id="FungiDB:KRP23_13092"/>
<dbReference type="PANTHER" id="PTHR31157:SF1">
    <property type="entry name" value="SCP DOMAIN-CONTAINING PROTEIN"/>
    <property type="match status" value="1"/>
</dbReference>
<evidence type="ECO:0000259" key="3">
    <source>
        <dbReference type="Pfam" id="PF00188"/>
    </source>
</evidence>
<organism evidence="4 5">
    <name type="scientific">Phytophthora ramorum</name>
    <name type="common">Sudden oak death agent</name>
    <dbReference type="NCBI Taxonomy" id="164328"/>
    <lineage>
        <taxon>Eukaryota</taxon>
        <taxon>Sar</taxon>
        <taxon>Stramenopiles</taxon>
        <taxon>Oomycota</taxon>
        <taxon>Peronosporomycetes</taxon>
        <taxon>Peronosporales</taxon>
        <taxon>Peronosporaceae</taxon>
        <taxon>Phytophthora</taxon>
    </lineage>
</organism>
<sequence length="300" mass="32511">MLVLRSFLAGFIVAAAVSDAAHLRQGQRHLQTYTQSDDYFSVMLDRVNQARAAEGLPALCTNKKLQNAAQEHSDDQAANNYLDHEGTDGTNIEDRVAQAGYDWTSVAENIAAGQPNVDSVMNTWMNSPGHRENILGDYTNFGVAYAYNADSKFQHYWTQDFGTGDTEECDGVASEPENKIAHLIASSEAIVMEDTPLMATATETLPQSEGSWSSSQETDAPVVVEDPIAIETLSGTDEEEYASQRTDAPATELPEATPVVVVDPLKIGTPAPEKVYKTHDTPHSATGAPDYKHKDCDSGL</sequence>
<dbReference type="VEuPathDB" id="FungiDB:KRP22_4090"/>
<evidence type="ECO:0000313" key="4">
    <source>
        <dbReference type="EnsemblProtists" id="Phyra82077"/>
    </source>
</evidence>
<feature type="domain" description="SCP" evidence="3">
    <location>
        <begin position="44"/>
        <end position="161"/>
    </location>
</feature>
<dbReference type="VEuPathDB" id="FungiDB:KRP22_4091"/>
<feature type="chain" id="PRO_5003586782" description="SCP domain-containing protein" evidence="2">
    <location>
        <begin position="21"/>
        <end position="300"/>
    </location>
</feature>
<dbReference type="AlphaFoldDB" id="H3GX02"/>
<dbReference type="SUPFAM" id="SSF55797">
    <property type="entry name" value="PR-1-like"/>
    <property type="match status" value="1"/>
</dbReference>
<feature type="signal peptide" evidence="2">
    <location>
        <begin position="1"/>
        <end position="20"/>
    </location>
</feature>
<dbReference type="EMBL" id="DS566064">
    <property type="status" value="NOT_ANNOTATED_CDS"/>
    <property type="molecule type" value="Genomic_DNA"/>
</dbReference>
<dbReference type="Pfam" id="PF00188">
    <property type="entry name" value="CAP"/>
    <property type="match status" value="1"/>
</dbReference>
<feature type="region of interest" description="Disordered" evidence="1">
    <location>
        <begin position="67"/>
        <end position="88"/>
    </location>
</feature>
<dbReference type="EnsemblProtists" id="Phyra82077">
    <property type="protein sequence ID" value="Phyra82077"/>
    <property type="gene ID" value="Phyra82077"/>
</dbReference>
<evidence type="ECO:0000313" key="5">
    <source>
        <dbReference type="Proteomes" id="UP000005238"/>
    </source>
</evidence>
<proteinExistence type="predicted"/>
<dbReference type="CDD" id="cd05379">
    <property type="entry name" value="CAP_bacterial"/>
    <property type="match status" value="1"/>
</dbReference>
<dbReference type="HOGENOM" id="CLU_048111_1_1_1"/>
<dbReference type="InParanoid" id="H3GX02"/>
<dbReference type="Gene3D" id="3.40.33.10">
    <property type="entry name" value="CAP"/>
    <property type="match status" value="1"/>
</dbReference>
<dbReference type="Proteomes" id="UP000005238">
    <property type="component" value="Unassembled WGS sequence"/>
</dbReference>
<dbReference type="eggNOG" id="ENOG502RDF1">
    <property type="taxonomic scope" value="Eukaryota"/>
</dbReference>
<feature type="region of interest" description="Disordered" evidence="1">
    <location>
        <begin position="271"/>
        <end position="300"/>
    </location>
</feature>
<dbReference type="InterPro" id="IPR014044">
    <property type="entry name" value="CAP_dom"/>
</dbReference>
<reference evidence="5" key="1">
    <citation type="journal article" date="2006" name="Science">
        <title>Phytophthora genome sequences uncover evolutionary origins and mechanisms of pathogenesis.</title>
        <authorList>
            <person name="Tyler B.M."/>
            <person name="Tripathy S."/>
            <person name="Zhang X."/>
            <person name="Dehal P."/>
            <person name="Jiang R.H."/>
            <person name="Aerts A."/>
            <person name="Arredondo F.D."/>
            <person name="Baxter L."/>
            <person name="Bensasson D."/>
            <person name="Beynon J.L."/>
            <person name="Chapman J."/>
            <person name="Damasceno C.M."/>
            <person name="Dorrance A.E."/>
            <person name="Dou D."/>
            <person name="Dickerman A.W."/>
            <person name="Dubchak I.L."/>
            <person name="Garbelotto M."/>
            <person name="Gijzen M."/>
            <person name="Gordon S.G."/>
            <person name="Govers F."/>
            <person name="Grunwald N.J."/>
            <person name="Huang W."/>
            <person name="Ivors K.L."/>
            <person name="Jones R.W."/>
            <person name="Kamoun S."/>
            <person name="Krampis K."/>
            <person name="Lamour K.H."/>
            <person name="Lee M.K."/>
            <person name="McDonald W.H."/>
            <person name="Medina M."/>
            <person name="Meijer H.J."/>
            <person name="Nordberg E.K."/>
            <person name="Maclean D.J."/>
            <person name="Ospina-Giraldo M.D."/>
            <person name="Morris P.F."/>
            <person name="Phuntumart V."/>
            <person name="Putnam N.H."/>
            <person name="Rash S."/>
            <person name="Rose J.K."/>
            <person name="Sakihama Y."/>
            <person name="Salamov A.A."/>
            <person name="Savidor A."/>
            <person name="Scheuring C.F."/>
            <person name="Smith B.M."/>
            <person name="Sobral B.W."/>
            <person name="Terry A."/>
            <person name="Torto-Alalibo T.A."/>
            <person name="Win J."/>
            <person name="Xu Z."/>
            <person name="Zhang H."/>
            <person name="Grigoriev I.V."/>
            <person name="Rokhsar D.S."/>
            <person name="Boore J.L."/>
        </authorList>
    </citation>
    <scope>NUCLEOTIDE SEQUENCE [LARGE SCALE GENOMIC DNA]</scope>
    <source>
        <strain evidence="5">Pr102</strain>
    </source>
</reference>
<protein>
    <recommendedName>
        <fullName evidence="3">SCP domain-containing protein</fullName>
    </recommendedName>
</protein>
<name>H3GX02_PHYRM</name>
<reference evidence="4" key="2">
    <citation type="submission" date="2015-06" db="UniProtKB">
        <authorList>
            <consortium name="EnsemblProtists"/>
        </authorList>
    </citation>
    <scope>IDENTIFICATION</scope>
    <source>
        <strain evidence="4">Pr102</strain>
    </source>
</reference>
<dbReference type="VEuPathDB" id="FungiDB:KRP23_13087"/>
<evidence type="ECO:0000256" key="1">
    <source>
        <dbReference type="SAM" id="MobiDB-lite"/>
    </source>
</evidence>
<dbReference type="PANTHER" id="PTHR31157">
    <property type="entry name" value="SCP DOMAIN-CONTAINING PROTEIN"/>
    <property type="match status" value="1"/>
</dbReference>
<dbReference type="InterPro" id="IPR035940">
    <property type="entry name" value="CAP_sf"/>
</dbReference>
<keyword evidence="2" id="KW-0732">Signal</keyword>
<keyword evidence="5" id="KW-1185">Reference proteome</keyword>
<accession>H3GX02</accession>